<dbReference type="InterPro" id="IPR005570">
    <property type="entry name" value="RPABC3"/>
</dbReference>
<evidence type="ECO:0000256" key="2">
    <source>
        <dbReference type="ARBA" id="ARBA00008912"/>
    </source>
</evidence>
<protein>
    <submittedName>
        <fullName evidence="4">Uncharacterized protein</fullName>
    </submittedName>
</protein>
<dbReference type="Pfam" id="PF03870">
    <property type="entry name" value="RNA_pol_Rpb8"/>
    <property type="match status" value="1"/>
</dbReference>
<keyword evidence="3" id="KW-0539">Nucleus</keyword>
<comment type="similarity">
    <text evidence="2">Belongs to the eukaryotic RPB8 RNA polymerase subunit family.</text>
</comment>
<accession>A0ABP0YWC2</accession>
<evidence type="ECO:0000256" key="3">
    <source>
        <dbReference type="ARBA" id="ARBA00023242"/>
    </source>
</evidence>
<name>A0ABP0YWC2_9ROSI</name>
<proteinExistence type="inferred from homology"/>
<comment type="subcellular location">
    <subcellularLocation>
        <location evidence="1">Nucleus</location>
    </subcellularLocation>
</comment>
<dbReference type="SUPFAM" id="SSF50249">
    <property type="entry name" value="Nucleic acid-binding proteins"/>
    <property type="match status" value="1"/>
</dbReference>
<evidence type="ECO:0000313" key="4">
    <source>
        <dbReference type="EMBL" id="CAK9324838.1"/>
    </source>
</evidence>
<reference evidence="4 5" key="1">
    <citation type="submission" date="2024-03" db="EMBL/GenBank/DDBJ databases">
        <authorList>
            <person name="Gkanogiannis A."/>
            <person name="Becerra Lopez-Lavalle L."/>
        </authorList>
    </citation>
    <scope>NUCLEOTIDE SEQUENCE [LARGE SCALE GENOMIC DNA]</scope>
</reference>
<dbReference type="Gene3D" id="2.40.50.140">
    <property type="entry name" value="Nucleic acid-binding proteins"/>
    <property type="match status" value="1"/>
</dbReference>
<evidence type="ECO:0000313" key="5">
    <source>
        <dbReference type="Proteomes" id="UP001642487"/>
    </source>
</evidence>
<organism evidence="4 5">
    <name type="scientific">Citrullus colocynthis</name>
    <name type="common">colocynth</name>
    <dbReference type="NCBI Taxonomy" id="252529"/>
    <lineage>
        <taxon>Eukaryota</taxon>
        <taxon>Viridiplantae</taxon>
        <taxon>Streptophyta</taxon>
        <taxon>Embryophyta</taxon>
        <taxon>Tracheophyta</taxon>
        <taxon>Spermatophyta</taxon>
        <taxon>Magnoliopsida</taxon>
        <taxon>eudicotyledons</taxon>
        <taxon>Gunneridae</taxon>
        <taxon>Pentapetalae</taxon>
        <taxon>rosids</taxon>
        <taxon>fabids</taxon>
        <taxon>Cucurbitales</taxon>
        <taxon>Cucurbitaceae</taxon>
        <taxon>Benincaseae</taxon>
        <taxon>Citrullus</taxon>
    </lineage>
</organism>
<evidence type="ECO:0000256" key="1">
    <source>
        <dbReference type="ARBA" id="ARBA00004123"/>
    </source>
</evidence>
<dbReference type="PANTHER" id="PTHR10917:SF0">
    <property type="entry name" value="DNA-DIRECTED RNA POLYMERASES I, II, AND III SUBUNIT RPABC3"/>
    <property type="match status" value="1"/>
</dbReference>
<dbReference type="InterPro" id="IPR012340">
    <property type="entry name" value="NA-bd_OB-fold"/>
</dbReference>
<gene>
    <name evidence="4" type="ORF">CITCOLO1_LOCUS17085</name>
</gene>
<keyword evidence="5" id="KW-1185">Reference proteome</keyword>
<dbReference type="EMBL" id="OZ021740">
    <property type="protein sequence ID" value="CAK9324838.1"/>
    <property type="molecule type" value="Genomic_DNA"/>
</dbReference>
<dbReference type="SMART" id="SM00658">
    <property type="entry name" value="RPOL8c"/>
    <property type="match status" value="1"/>
</dbReference>
<dbReference type="PANTHER" id="PTHR10917">
    <property type="entry name" value="DNA-DIRECTED RNA POLYMERASES I, II, AND III SUBUNIT RPABC3"/>
    <property type="match status" value="1"/>
</dbReference>
<dbReference type="Proteomes" id="UP001642487">
    <property type="component" value="Chromosome 6"/>
</dbReference>
<sequence length="216" mass="24630">MKNLENQSRSQVVYRFSQNSIKPLLSPTLSLRLSLLSFLHLCNHLSLVSVCTLCSLSSPIWLSWPGRVVIVRMVELLFDDIFKIERLNPDGKKFDKVTRIEAKSEKFDMFMHLDINSEIYNLKEGEKFSMALAPTLNLDGTPDTGYFLQGNRKSLADRYEYVMQGKLFRISESSGHGGKAEIDASFGGLLMMLKGDPSHCSKFELDQRLFLLIRKV</sequence>